<feature type="compositionally biased region" description="Low complexity" evidence="1">
    <location>
        <begin position="20"/>
        <end position="34"/>
    </location>
</feature>
<dbReference type="AlphaFoldDB" id="A0A0K2XXL5"/>
<evidence type="ECO:0000313" key="3">
    <source>
        <dbReference type="Proteomes" id="UP000046090"/>
    </source>
</evidence>
<feature type="region of interest" description="Disordered" evidence="1">
    <location>
        <begin position="16"/>
        <end position="41"/>
    </location>
</feature>
<organism evidence="2 3">
    <name type="scientific">Helicobacter heilmannii</name>
    <dbReference type="NCBI Taxonomy" id="35817"/>
    <lineage>
        <taxon>Bacteria</taxon>
        <taxon>Pseudomonadati</taxon>
        <taxon>Campylobacterota</taxon>
        <taxon>Epsilonproteobacteria</taxon>
        <taxon>Campylobacterales</taxon>
        <taxon>Helicobacteraceae</taxon>
        <taxon>Helicobacter</taxon>
    </lineage>
</organism>
<dbReference type="Proteomes" id="UP000046090">
    <property type="component" value="Unassembled WGS sequence"/>
</dbReference>
<evidence type="ECO:0000313" key="2">
    <source>
        <dbReference type="EMBL" id="CRI35007.1"/>
    </source>
</evidence>
<sequence>MCILACLLAGCGFKAPPFYKTNKPPSTKTQTPTTNHSIQEE</sequence>
<dbReference type="STRING" id="1216962.BN341_11530"/>
<name>A0A0K2XXL5_HELHE</name>
<dbReference type="EMBL" id="CDMK01000002">
    <property type="protein sequence ID" value="CRI35007.1"/>
    <property type="molecule type" value="Genomic_DNA"/>
</dbReference>
<gene>
    <name evidence="2" type="ORF">HHE01_08080</name>
</gene>
<accession>A0A0K2XXL5</accession>
<reference evidence="3" key="1">
    <citation type="submission" date="2014-12" db="EMBL/GenBank/DDBJ databases">
        <authorList>
            <person name="Smet A."/>
        </authorList>
    </citation>
    <scope>NUCLEOTIDE SEQUENCE [LARGE SCALE GENOMIC DNA]</scope>
</reference>
<proteinExistence type="predicted"/>
<protein>
    <recommendedName>
        <fullName evidence="4">Lipoprotein</fullName>
    </recommendedName>
</protein>
<evidence type="ECO:0000256" key="1">
    <source>
        <dbReference type="SAM" id="MobiDB-lite"/>
    </source>
</evidence>
<keyword evidence="3" id="KW-1185">Reference proteome</keyword>
<evidence type="ECO:0008006" key="4">
    <source>
        <dbReference type="Google" id="ProtNLM"/>
    </source>
</evidence>